<feature type="transmembrane region" description="Helical" evidence="8">
    <location>
        <begin position="128"/>
        <end position="149"/>
    </location>
</feature>
<dbReference type="PANTHER" id="PTHR34979:SF1">
    <property type="entry name" value="INNER MEMBRANE PROTEIN YGAZ"/>
    <property type="match status" value="1"/>
</dbReference>
<accession>F8L778</accession>
<evidence type="ECO:0000313" key="9">
    <source>
        <dbReference type="EMBL" id="CCB88593.1"/>
    </source>
</evidence>
<proteinExistence type="inferred from homology"/>
<organism evidence="9 10">
    <name type="scientific">Simkania negevensis (strain ATCC VR-1471 / DSM 27360 / Z)</name>
    <dbReference type="NCBI Taxonomy" id="331113"/>
    <lineage>
        <taxon>Bacteria</taxon>
        <taxon>Pseudomonadati</taxon>
        <taxon>Chlamydiota</taxon>
        <taxon>Chlamydiia</taxon>
        <taxon>Parachlamydiales</taxon>
        <taxon>Simkaniaceae</taxon>
        <taxon>Simkania</taxon>
    </lineage>
</organism>
<feature type="transmembrane region" description="Helical" evidence="8">
    <location>
        <begin position="155"/>
        <end position="173"/>
    </location>
</feature>
<dbReference type="GO" id="GO:1903785">
    <property type="term" value="P:L-valine transmembrane transport"/>
    <property type="evidence" value="ECO:0007669"/>
    <property type="project" value="TreeGrafter"/>
</dbReference>
<dbReference type="HOGENOM" id="CLU_065777_4_1_0"/>
<reference key="1">
    <citation type="journal article" date="2011" name="Mol. Biol. Evol.">
        <title>Unity in variety -- the pan-genome of the Chlamydiae.</title>
        <authorList>
            <person name="Collingro A."/>
            <person name="Tischler P."/>
            <person name="Weinmaier T."/>
            <person name="Penz T."/>
            <person name="Heinz E."/>
            <person name="Brunham R.C."/>
            <person name="Read T.D."/>
            <person name="Bavoil P.M."/>
            <person name="Sachse K."/>
            <person name="Kahane S."/>
            <person name="Friedman M.G."/>
            <person name="Rattei T."/>
            <person name="Myers G.S.A."/>
            <person name="Horn M."/>
        </authorList>
    </citation>
    <scope>NUCLEOTIDE SEQUENCE</scope>
    <source>
        <strain>Z</strain>
    </source>
</reference>
<evidence type="ECO:0000256" key="2">
    <source>
        <dbReference type="ARBA" id="ARBA00010735"/>
    </source>
</evidence>
<dbReference type="GO" id="GO:0005886">
    <property type="term" value="C:plasma membrane"/>
    <property type="evidence" value="ECO:0007669"/>
    <property type="project" value="UniProtKB-SubCell"/>
</dbReference>
<keyword evidence="10" id="KW-1185">Reference proteome</keyword>
<evidence type="ECO:0000256" key="1">
    <source>
        <dbReference type="ARBA" id="ARBA00004651"/>
    </source>
</evidence>
<comment type="subcellular location">
    <subcellularLocation>
        <location evidence="1">Cell membrane</location>
        <topology evidence="1">Multi-pass membrane protein</topology>
    </subcellularLocation>
</comment>
<evidence type="ECO:0000256" key="5">
    <source>
        <dbReference type="ARBA" id="ARBA00022692"/>
    </source>
</evidence>
<dbReference type="InterPro" id="IPR011606">
    <property type="entry name" value="Brnchd-chn_aa_trnsp_permease"/>
</dbReference>
<reference evidence="9 10" key="2">
    <citation type="journal article" date="2011" name="Mol. Biol. Evol.">
        <title>Unity in variety--the pan-genome of the Chlamydiae.</title>
        <authorList>
            <person name="Collingro A."/>
            <person name="Tischler P."/>
            <person name="Weinmaier T."/>
            <person name="Penz T."/>
            <person name="Heinz E."/>
            <person name="Brunham R.C."/>
            <person name="Read T.D."/>
            <person name="Bavoil P.M."/>
            <person name="Sachse K."/>
            <person name="Kahane S."/>
            <person name="Friedman M.G."/>
            <person name="Rattei T."/>
            <person name="Myers G.S."/>
            <person name="Horn M."/>
        </authorList>
    </citation>
    <scope>NUCLEOTIDE SEQUENCE [LARGE SCALE GENOMIC DNA]</scope>
    <source>
        <strain evidence="10">ATCC VR-1471 / Z</strain>
    </source>
</reference>
<keyword evidence="4" id="KW-1003">Cell membrane</keyword>
<evidence type="ECO:0000256" key="3">
    <source>
        <dbReference type="ARBA" id="ARBA00022448"/>
    </source>
</evidence>
<keyword evidence="5 8" id="KW-0812">Transmembrane</keyword>
<evidence type="ECO:0000256" key="6">
    <source>
        <dbReference type="ARBA" id="ARBA00022989"/>
    </source>
</evidence>
<dbReference type="OrthoDB" id="3181706at2"/>
<keyword evidence="6 8" id="KW-1133">Transmembrane helix</keyword>
<comment type="similarity">
    <text evidence="2">Belongs to the AzlC family.</text>
</comment>
<evidence type="ECO:0000313" key="10">
    <source>
        <dbReference type="Proteomes" id="UP000000496"/>
    </source>
</evidence>
<dbReference type="STRING" id="331113.SNE_A07160"/>
<sequence>MVRLPFLTALKDSVATFFAYFPLGIVFGILFVTELSLPWYLAPLMSLLVLAGAIQFVAIGIFAAHGSILGFFITSLFVALRNSFYGLSVLHRYEKVSFWPRQYLIFGLVDATYSIVQHHGERKNEIPYLFHLTWVIHFYWVSGTFIGAYFGKGFFQIPGLEFSLTALFTVFFIEQWKKCKDLSIALVALLGFGLGVIFFHNQAFIFGILITLFYICLRFFLKESKKS</sequence>
<dbReference type="eggNOG" id="COG1296">
    <property type="taxonomic scope" value="Bacteria"/>
</dbReference>
<evidence type="ECO:0000256" key="4">
    <source>
        <dbReference type="ARBA" id="ARBA00022475"/>
    </source>
</evidence>
<feature type="transmembrane region" description="Helical" evidence="8">
    <location>
        <begin position="20"/>
        <end position="41"/>
    </location>
</feature>
<feature type="transmembrane region" description="Helical" evidence="8">
    <location>
        <begin position="48"/>
        <end position="78"/>
    </location>
</feature>
<feature type="transmembrane region" description="Helical" evidence="8">
    <location>
        <begin position="204"/>
        <end position="221"/>
    </location>
</feature>
<evidence type="ECO:0000256" key="7">
    <source>
        <dbReference type="ARBA" id="ARBA00023136"/>
    </source>
</evidence>
<dbReference type="Pfam" id="PF03591">
    <property type="entry name" value="AzlC"/>
    <property type="match status" value="1"/>
</dbReference>
<dbReference type="EMBL" id="FR872582">
    <property type="protein sequence ID" value="CCB88593.1"/>
    <property type="molecule type" value="Genomic_DNA"/>
</dbReference>
<feature type="transmembrane region" description="Helical" evidence="8">
    <location>
        <begin position="182"/>
        <end position="198"/>
    </location>
</feature>
<keyword evidence="7 8" id="KW-0472">Membrane</keyword>
<dbReference type="AlphaFoldDB" id="F8L778"/>
<protein>
    <submittedName>
        <fullName evidence="9">Uncharacterized membrane protein jhp_1251</fullName>
    </submittedName>
</protein>
<dbReference type="RefSeq" id="WP_013943060.1">
    <property type="nucleotide sequence ID" value="NC_015713.1"/>
</dbReference>
<keyword evidence="3" id="KW-0813">Transport</keyword>
<gene>
    <name evidence="9" type="ordered locus">SNE_A07160</name>
</gene>
<evidence type="ECO:0000256" key="8">
    <source>
        <dbReference type="SAM" id="Phobius"/>
    </source>
</evidence>
<dbReference type="PANTHER" id="PTHR34979">
    <property type="entry name" value="INNER MEMBRANE PROTEIN YGAZ"/>
    <property type="match status" value="1"/>
</dbReference>
<name>F8L778_SIMNZ</name>
<dbReference type="KEGG" id="sng:SNE_A07160"/>
<dbReference type="Proteomes" id="UP000000496">
    <property type="component" value="Chromosome gsn.131"/>
</dbReference>